<dbReference type="AlphaFoldDB" id="A0A174IM49"/>
<proteinExistence type="predicted"/>
<dbReference type="PANTHER" id="PTHR13847:SF274">
    <property type="entry name" value="RIESKE 2FE-2S IRON-SULFUR PROTEIN YHFW-RELATED"/>
    <property type="match status" value="1"/>
</dbReference>
<evidence type="ECO:0000313" key="8">
    <source>
        <dbReference type="EMBL" id="RGL99110.1"/>
    </source>
</evidence>
<dbReference type="Proteomes" id="UP000095651">
    <property type="component" value="Unassembled WGS sequence"/>
</dbReference>
<evidence type="ECO:0000256" key="5">
    <source>
        <dbReference type="ARBA" id="ARBA00023157"/>
    </source>
</evidence>
<keyword evidence="1" id="KW-0001">2Fe-2S</keyword>
<dbReference type="Pfam" id="PF01266">
    <property type="entry name" value="DAO"/>
    <property type="match status" value="1"/>
</dbReference>
<dbReference type="RefSeq" id="WP_055658211.1">
    <property type="nucleotide sequence ID" value="NZ_CABIXC010000013.1"/>
</dbReference>
<dbReference type="GO" id="GO:0016020">
    <property type="term" value="C:membrane"/>
    <property type="evidence" value="ECO:0007669"/>
    <property type="project" value="InterPro"/>
</dbReference>
<dbReference type="GO" id="GO:0051537">
    <property type="term" value="F:2 iron, 2 sulfur cluster binding"/>
    <property type="evidence" value="ECO:0007669"/>
    <property type="project" value="UniProtKB-KW"/>
</dbReference>
<dbReference type="PROSITE" id="PS51296">
    <property type="entry name" value="RIESKE"/>
    <property type="match status" value="1"/>
</dbReference>
<gene>
    <name evidence="7" type="primary">petC1</name>
    <name evidence="8" type="ORF">DXC39_23580</name>
    <name evidence="7" type="ORF">ERS852407_04285</name>
</gene>
<sequence>MKSIWTQTTKIPGRNPLPGNKKTEVAVIGAGLFGILAAHYLKEQGKEVIVLEANRIGSGQSGYTTAKITSQHNLIYQKLVNTMGEKHAAAYAMANQQAIRDYEKLIDRYRIACHFEKKDAYLFSVNESEILRQEADCAARCGIPASFVRETELPFPVHGAVRFADQAQFHPLEFIEALSGDLTVYERTNVREVKGHEIITNRGVVKADHIVFACHFPFVNIPGFYFLRMYQEKSYVMALGPVKELEGMYLGIDKNSYSFRSAGDTLLLGHGSHRTGKCPKKNPYEEMRRLREHFYPDTEEYGRWSAEDCMSVDSVPYIGHFSGVLADWYVATGFGKWGMTTSMAAARMVTAQIMGRRTPYDEVFTPQRFRPKAAASTFLSHAGYSAAGLMSGAMPKVPRCPHLGCRLVYNRMDGRYECPCHGSQFEQNGKICVGPAQESLPFIN</sequence>
<evidence type="ECO:0000259" key="6">
    <source>
        <dbReference type="PROSITE" id="PS51296"/>
    </source>
</evidence>
<dbReference type="Gene3D" id="2.102.10.10">
    <property type="entry name" value="Rieske [2Fe-2S] iron-sulphur domain"/>
    <property type="match status" value="1"/>
</dbReference>
<evidence type="ECO:0000256" key="1">
    <source>
        <dbReference type="ARBA" id="ARBA00022714"/>
    </source>
</evidence>
<dbReference type="GO" id="GO:0005737">
    <property type="term" value="C:cytoplasm"/>
    <property type="evidence" value="ECO:0007669"/>
    <property type="project" value="TreeGrafter"/>
</dbReference>
<evidence type="ECO:0000313" key="9">
    <source>
        <dbReference type="Proteomes" id="UP000095651"/>
    </source>
</evidence>
<dbReference type="EMBL" id="CYZE01000013">
    <property type="protein sequence ID" value="CUO88394.1"/>
    <property type="molecule type" value="Genomic_DNA"/>
</dbReference>
<keyword evidence="3" id="KW-0408">Iron</keyword>
<dbReference type="EC" id="1.10.9.1" evidence="7"/>
<evidence type="ECO:0000256" key="3">
    <source>
        <dbReference type="ARBA" id="ARBA00023004"/>
    </source>
</evidence>
<evidence type="ECO:0000256" key="2">
    <source>
        <dbReference type="ARBA" id="ARBA00022723"/>
    </source>
</evidence>
<dbReference type="InterPro" id="IPR005805">
    <property type="entry name" value="Rieske_Fe-S_prot_C"/>
</dbReference>
<dbReference type="EMBL" id="QSSQ01000032">
    <property type="protein sequence ID" value="RGL99110.1"/>
    <property type="molecule type" value="Genomic_DNA"/>
</dbReference>
<dbReference type="GO" id="GO:0046872">
    <property type="term" value="F:metal ion binding"/>
    <property type="evidence" value="ECO:0007669"/>
    <property type="project" value="UniProtKB-KW"/>
</dbReference>
<dbReference type="PANTHER" id="PTHR13847">
    <property type="entry name" value="SARCOSINE DEHYDROGENASE-RELATED"/>
    <property type="match status" value="1"/>
</dbReference>
<evidence type="ECO:0000256" key="4">
    <source>
        <dbReference type="ARBA" id="ARBA00023014"/>
    </source>
</evidence>
<protein>
    <submittedName>
        <fullName evidence="7 8">FAD-dependent oxidoreductase</fullName>
        <ecNumber evidence="7">1.10.9.1</ecNumber>
    </submittedName>
</protein>
<keyword evidence="5" id="KW-1015">Disulfide bond</keyword>
<dbReference type="InterPro" id="IPR006076">
    <property type="entry name" value="FAD-dep_OxRdtase"/>
</dbReference>
<dbReference type="InterPro" id="IPR036922">
    <property type="entry name" value="Rieske_2Fe-2S_sf"/>
</dbReference>
<keyword evidence="4" id="KW-0411">Iron-sulfur</keyword>
<evidence type="ECO:0000313" key="10">
    <source>
        <dbReference type="Proteomes" id="UP000261257"/>
    </source>
</evidence>
<dbReference type="InterPro" id="IPR017941">
    <property type="entry name" value="Rieske_2Fe-2S"/>
</dbReference>
<dbReference type="GO" id="GO:0004497">
    <property type="term" value="F:monooxygenase activity"/>
    <property type="evidence" value="ECO:0007669"/>
    <property type="project" value="UniProtKB-ARBA"/>
</dbReference>
<keyword evidence="2" id="KW-0479">Metal-binding</keyword>
<name>A0A174IM49_9FIRM</name>
<dbReference type="PRINTS" id="PR00162">
    <property type="entry name" value="RIESKE"/>
</dbReference>
<organism evidence="7 9">
    <name type="scientific">Hungatella hathewayi</name>
    <dbReference type="NCBI Taxonomy" id="154046"/>
    <lineage>
        <taxon>Bacteria</taxon>
        <taxon>Bacillati</taxon>
        <taxon>Bacillota</taxon>
        <taxon>Clostridia</taxon>
        <taxon>Lachnospirales</taxon>
        <taxon>Lachnospiraceae</taxon>
        <taxon>Hungatella</taxon>
    </lineage>
</organism>
<keyword evidence="7" id="KW-0560">Oxidoreductase</keyword>
<dbReference type="SUPFAM" id="SSF50022">
    <property type="entry name" value="ISP domain"/>
    <property type="match status" value="1"/>
</dbReference>
<reference evidence="7 9" key="1">
    <citation type="submission" date="2015-09" db="EMBL/GenBank/DDBJ databases">
        <authorList>
            <consortium name="Pathogen Informatics"/>
        </authorList>
    </citation>
    <scope>NUCLEOTIDE SEQUENCE [LARGE SCALE GENOMIC DNA]</scope>
    <source>
        <strain evidence="7 9">2789STDY5608850</strain>
    </source>
</reference>
<dbReference type="Gene3D" id="3.50.50.60">
    <property type="entry name" value="FAD/NAD(P)-binding domain"/>
    <property type="match status" value="1"/>
</dbReference>
<feature type="domain" description="Rieske" evidence="6">
    <location>
        <begin position="398"/>
        <end position="444"/>
    </location>
</feature>
<reference evidence="8 10" key="2">
    <citation type="submission" date="2018-08" db="EMBL/GenBank/DDBJ databases">
        <title>A genome reference for cultivated species of the human gut microbiota.</title>
        <authorList>
            <person name="Zou Y."/>
            <person name="Xue W."/>
            <person name="Luo G."/>
        </authorList>
    </citation>
    <scope>NUCLEOTIDE SEQUENCE [LARGE SCALE GENOMIC DNA]</scope>
    <source>
        <strain evidence="8 10">TF05-11AC</strain>
    </source>
</reference>
<dbReference type="SUPFAM" id="SSF51971">
    <property type="entry name" value="Nucleotide-binding domain"/>
    <property type="match status" value="1"/>
</dbReference>
<dbReference type="InterPro" id="IPR036188">
    <property type="entry name" value="FAD/NAD-bd_sf"/>
</dbReference>
<dbReference type="GO" id="GO:0016705">
    <property type="term" value="F:oxidoreductase activity, acting on paired donors, with incorporation or reduction of molecular oxygen"/>
    <property type="evidence" value="ECO:0007669"/>
    <property type="project" value="UniProtKB-ARBA"/>
</dbReference>
<dbReference type="Pfam" id="PF00355">
    <property type="entry name" value="Rieske"/>
    <property type="match status" value="1"/>
</dbReference>
<dbReference type="Proteomes" id="UP000261257">
    <property type="component" value="Unassembled WGS sequence"/>
</dbReference>
<evidence type="ECO:0000313" key="7">
    <source>
        <dbReference type="EMBL" id="CUO88394.1"/>
    </source>
</evidence>
<accession>A0A174IM49</accession>
<dbReference type="Gene3D" id="3.30.9.10">
    <property type="entry name" value="D-Amino Acid Oxidase, subunit A, domain 2"/>
    <property type="match status" value="1"/>
</dbReference>